<feature type="compositionally biased region" description="Gly residues" evidence="1">
    <location>
        <begin position="140"/>
        <end position="154"/>
    </location>
</feature>
<feature type="compositionally biased region" description="Basic and acidic residues" evidence="1">
    <location>
        <begin position="96"/>
        <end position="116"/>
    </location>
</feature>
<accession>A0A379MZ44</accession>
<reference evidence="3 4" key="1">
    <citation type="submission" date="2018-06" db="EMBL/GenBank/DDBJ databases">
        <authorList>
            <consortium name="Pathogen Informatics"/>
            <person name="Doyle S."/>
        </authorList>
    </citation>
    <scope>NUCLEOTIDE SEQUENCE [LARGE SCALE GENOMIC DNA]</scope>
    <source>
        <strain evidence="3 4">NCTC13291</strain>
    </source>
</reference>
<feature type="region of interest" description="Disordered" evidence="1">
    <location>
        <begin position="36"/>
        <end position="165"/>
    </location>
</feature>
<protein>
    <submittedName>
        <fullName evidence="3">Protein of uncharacterized function (DUF2491)</fullName>
    </submittedName>
</protein>
<sequence>MHGGMSCLRQVRPGLLSAAFACLLLALPAAEALARPGAARSSGGYSRPSYSGAAPRTPSFGGYAAPSRTPSSGGYARPDSGFGRIPGMGGSASDRSYNREAAGDALRRMREREASRRIPAPVPAPGRAPGGAPGGPPVGNQGGGQGGGWGGSWGGNWNTGRATAPRGTYGGPDWYRDRGWNPGGAVLSGPRGFGMWDAAFLWFLLSTLNRPGHTDFFRNHQDDPALRDWRAQAEQAARNDPQIRAQLDQLDRSLAQQQGQPRDPDYLPPDVPPEVATANRDAVTPTEHHGAGIGMVLGVVVVGGGLLGALAMARNRRSGPGNGSSGGEGGMNRTGTMGSIASAGDMLRHKMSGEGYTPDRYRLGMTVTMDPTPFLLAGASLKAAAPQAAQRLSVEGLGQIAAAGAGESLLRLYLPGQDSPMLQVHPGPDGTPEECRYFTLLDEVTPADEAEWQAWLDPREGMIGWPEFQTRDGRRYARLWQPGSQPVPPRELRESLQTTAGTRERRCLAMLYAAPTGAPAPAPQTEYILVQSVEDGSSAWVEIRAGIDLNPASLGLAG</sequence>
<feature type="compositionally biased region" description="Low complexity" evidence="1">
    <location>
        <begin position="36"/>
        <end position="54"/>
    </location>
</feature>
<dbReference type="AlphaFoldDB" id="A0A379MZ44"/>
<gene>
    <name evidence="3" type="ORF">NCTC13291_00922</name>
</gene>
<feature type="region of interest" description="Disordered" evidence="1">
    <location>
        <begin position="254"/>
        <end position="276"/>
    </location>
</feature>
<evidence type="ECO:0000256" key="1">
    <source>
        <dbReference type="SAM" id="MobiDB-lite"/>
    </source>
</evidence>
<evidence type="ECO:0000256" key="2">
    <source>
        <dbReference type="SAM" id="SignalP"/>
    </source>
</evidence>
<dbReference type="EMBL" id="UGVN01000001">
    <property type="protein sequence ID" value="SUE38861.1"/>
    <property type="molecule type" value="Genomic_DNA"/>
</dbReference>
<feature type="signal peptide" evidence="2">
    <location>
        <begin position="1"/>
        <end position="34"/>
    </location>
</feature>
<name>A0A379MZ44_9PROT</name>
<feature type="chain" id="PRO_5017061864" evidence="2">
    <location>
        <begin position="35"/>
        <end position="558"/>
    </location>
</feature>
<evidence type="ECO:0000313" key="4">
    <source>
        <dbReference type="Proteomes" id="UP000254919"/>
    </source>
</evidence>
<dbReference type="Proteomes" id="UP000254919">
    <property type="component" value="Unassembled WGS sequence"/>
</dbReference>
<dbReference type="Pfam" id="PF10679">
    <property type="entry name" value="DUF2491"/>
    <property type="match status" value="1"/>
</dbReference>
<proteinExistence type="predicted"/>
<dbReference type="InterPro" id="IPR019621">
    <property type="entry name" value="DUF2491"/>
</dbReference>
<evidence type="ECO:0000313" key="3">
    <source>
        <dbReference type="EMBL" id="SUE38861.1"/>
    </source>
</evidence>
<feature type="region of interest" description="Disordered" evidence="1">
    <location>
        <begin position="315"/>
        <end position="339"/>
    </location>
</feature>
<keyword evidence="2" id="KW-0732">Signal</keyword>
<feature type="compositionally biased region" description="Gly residues" evidence="1">
    <location>
        <begin position="320"/>
        <end position="332"/>
    </location>
</feature>
<organism evidence="3 4">
    <name type="scientific">Roseomonas mucosa</name>
    <dbReference type="NCBI Taxonomy" id="207340"/>
    <lineage>
        <taxon>Bacteria</taxon>
        <taxon>Pseudomonadati</taxon>
        <taxon>Pseudomonadota</taxon>
        <taxon>Alphaproteobacteria</taxon>
        <taxon>Acetobacterales</taxon>
        <taxon>Roseomonadaceae</taxon>
        <taxon>Roseomonas</taxon>
    </lineage>
</organism>